<feature type="region of interest" description="Disordered" evidence="1">
    <location>
        <begin position="212"/>
        <end position="231"/>
    </location>
</feature>
<protein>
    <submittedName>
        <fullName evidence="2">Uncharacterized protein</fullName>
    </submittedName>
</protein>
<organism evidence="2 3">
    <name type="scientific">Cuscuta australis</name>
    <dbReference type="NCBI Taxonomy" id="267555"/>
    <lineage>
        <taxon>Eukaryota</taxon>
        <taxon>Viridiplantae</taxon>
        <taxon>Streptophyta</taxon>
        <taxon>Embryophyta</taxon>
        <taxon>Tracheophyta</taxon>
        <taxon>Spermatophyta</taxon>
        <taxon>Magnoliopsida</taxon>
        <taxon>eudicotyledons</taxon>
        <taxon>Gunneridae</taxon>
        <taxon>Pentapetalae</taxon>
        <taxon>asterids</taxon>
        <taxon>lamiids</taxon>
        <taxon>Solanales</taxon>
        <taxon>Convolvulaceae</taxon>
        <taxon>Cuscuteae</taxon>
        <taxon>Cuscuta</taxon>
        <taxon>Cuscuta subgen. Grammica</taxon>
        <taxon>Cuscuta sect. Cleistogrammica</taxon>
    </lineage>
</organism>
<feature type="region of interest" description="Disordered" evidence="1">
    <location>
        <begin position="19"/>
        <end position="68"/>
    </location>
</feature>
<name>A0A328DL64_9ASTE</name>
<evidence type="ECO:0000256" key="1">
    <source>
        <dbReference type="SAM" id="MobiDB-lite"/>
    </source>
</evidence>
<dbReference type="InterPro" id="IPR007789">
    <property type="entry name" value="DUF688"/>
</dbReference>
<comment type="caution">
    <text evidence="2">The sequence shown here is derived from an EMBL/GenBank/DDBJ whole genome shotgun (WGS) entry which is preliminary data.</text>
</comment>
<sequence>MLRKNVDEEKKLKLNQPILSVRRISSSPKSSKDDDDKVKENDPVRSPGVVPFMWEDSPGKPKSSPRDRMVNVRHQCFENIEEQQETNFVFFKGSHATDKTNPHTKDFMIRLFLPANKGKGEEEHGGVGQLVCLPDRLLSYYIDYIPYLPSLHISGGPHQRAVSFAVTTDPRLPPPPSCQSPPSLRVMPSIKSPSPNPVAPFSPGHSAISAKISRSGDAVKEEGRWGGDLGGSGDEREAGAVICYLNDNWDLMCKYGKMFAKGGAWFRQGSFDLWMEFAAKMGTCNLNAYNLPV</sequence>
<evidence type="ECO:0000313" key="3">
    <source>
        <dbReference type="Proteomes" id="UP000249390"/>
    </source>
</evidence>
<dbReference type="Pfam" id="PF05097">
    <property type="entry name" value="DUF688"/>
    <property type="match status" value="1"/>
</dbReference>
<dbReference type="AlphaFoldDB" id="A0A328DL64"/>
<dbReference type="EMBL" id="NQVE01000142">
    <property type="protein sequence ID" value="RAL45029.1"/>
    <property type="molecule type" value="Genomic_DNA"/>
</dbReference>
<dbReference type="PANTHER" id="PTHR33671:SF2">
    <property type="entry name" value="N-METHYLTRANSFERASE, PUTATIVE (DUF688)-RELATED"/>
    <property type="match status" value="1"/>
</dbReference>
<accession>A0A328DL64</accession>
<dbReference type="PANTHER" id="PTHR33671">
    <property type="entry name" value="N-METHYLTRANSFERASE, PUTATIVE (DUF688)-RELATED"/>
    <property type="match status" value="1"/>
</dbReference>
<proteinExistence type="predicted"/>
<reference evidence="2 3" key="1">
    <citation type="submission" date="2018-06" db="EMBL/GenBank/DDBJ databases">
        <title>The Genome of Cuscuta australis (Dodder) Provides Insight into the Evolution of Plant Parasitism.</title>
        <authorList>
            <person name="Liu H."/>
        </authorList>
    </citation>
    <scope>NUCLEOTIDE SEQUENCE [LARGE SCALE GENOMIC DNA]</scope>
    <source>
        <strain evidence="3">cv. Yunnan</strain>
        <tissue evidence="2">Vines</tissue>
    </source>
</reference>
<feature type="compositionally biased region" description="Basic and acidic residues" evidence="1">
    <location>
        <begin position="30"/>
        <end position="43"/>
    </location>
</feature>
<keyword evidence="3" id="KW-1185">Reference proteome</keyword>
<evidence type="ECO:0000313" key="2">
    <source>
        <dbReference type="EMBL" id="RAL45029.1"/>
    </source>
</evidence>
<gene>
    <name evidence="2" type="ORF">DM860_003788</name>
</gene>
<dbReference type="Proteomes" id="UP000249390">
    <property type="component" value="Unassembled WGS sequence"/>
</dbReference>